<dbReference type="Proteomes" id="UP000800235">
    <property type="component" value="Unassembled WGS sequence"/>
</dbReference>
<reference evidence="2" key="1">
    <citation type="journal article" date="2020" name="Stud. Mycol.">
        <title>101 Dothideomycetes genomes: a test case for predicting lifestyles and emergence of pathogens.</title>
        <authorList>
            <person name="Haridas S."/>
            <person name="Albert R."/>
            <person name="Binder M."/>
            <person name="Bloem J."/>
            <person name="Labutti K."/>
            <person name="Salamov A."/>
            <person name="Andreopoulos B."/>
            <person name="Baker S."/>
            <person name="Barry K."/>
            <person name="Bills G."/>
            <person name="Bluhm B."/>
            <person name="Cannon C."/>
            <person name="Castanera R."/>
            <person name="Culley D."/>
            <person name="Daum C."/>
            <person name="Ezra D."/>
            <person name="Gonzalez J."/>
            <person name="Henrissat B."/>
            <person name="Kuo A."/>
            <person name="Liang C."/>
            <person name="Lipzen A."/>
            <person name="Lutzoni F."/>
            <person name="Magnuson J."/>
            <person name="Mondo S."/>
            <person name="Nolan M."/>
            <person name="Ohm R."/>
            <person name="Pangilinan J."/>
            <person name="Park H.-J."/>
            <person name="Ramirez L."/>
            <person name="Alfaro M."/>
            <person name="Sun H."/>
            <person name="Tritt A."/>
            <person name="Yoshinaga Y."/>
            <person name="Zwiers L.-H."/>
            <person name="Turgeon B."/>
            <person name="Goodwin S."/>
            <person name="Spatafora J."/>
            <person name="Crous P."/>
            <person name="Grigoriev I."/>
        </authorList>
    </citation>
    <scope>NUCLEOTIDE SEQUENCE</scope>
    <source>
        <strain evidence="2">CBS 130266</strain>
    </source>
</reference>
<organism evidence="2 3">
    <name type="scientific">Tothia fuscella</name>
    <dbReference type="NCBI Taxonomy" id="1048955"/>
    <lineage>
        <taxon>Eukaryota</taxon>
        <taxon>Fungi</taxon>
        <taxon>Dikarya</taxon>
        <taxon>Ascomycota</taxon>
        <taxon>Pezizomycotina</taxon>
        <taxon>Dothideomycetes</taxon>
        <taxon>Pleosporomycetidae</taxon>
        <taxon>Venturiales</taxon>
        <taxon>Cylindrosympodiaceae</taxon>
        <taxon>Tothia</taxon>
    </lineage>
</organism>
<dbReference type="AlphaFoldDB" id="A0A9P4NI31"/>
<evidence type="ECO:0000313" key="3">
    <source>
        <dbReference type="Proteomes" id="UP000800235"/>
    </source>
</evidence>
<sequence>MPTCDLPVLGQVNLRNRALAARRFTATLPSPFSHSIFVAITSFLTLLPSTFTLSYTIRDLAVVVLHLSTSPPHSLQTQ</sequence>
<keyword evidence="3" id="KW-1185">Reference proteome</keyword>
<comment type="caution">
    <text evidence="2">The sequence shown here is derived from an EMBL/GenBank/DDBJ whole genome shotgun (WGS) entry which is preliminary data.</text>
</comment>
<evidence type="ECO:0000256" key="1">
    <source>
        <dbReference type="SAM" id="Phobius"/>
    </source>
</evidence>
<dbReference type="EMBL" id="MU007095">
    <property type="protein sequence ID" value="KAF2421855.1"/>
    <property type="molecule type" value="Genomic_DNA"/>
</dbReference>
<keyword evidence="1" id="KW-0472">Membrane</keyword>
<evidence type="ECO:0000313" key="2">
    <source>
        <dbReference type="EMBL" id="KAF2421855.1"/>
    </source>
</evidence>
<gene>
    <name evidence="2" type="ORF">EJ08DRAFT_490140</name>
</gene>
<keyword evidence="1" id="KW-0812">Transmembrane</keyword>
<protein>
    <submittedName>
        <fullName evidence="2">Uncharacterized protein</fullName>
    </submittedName>
</protein>
<proteinExistence type="predicted"/>
<feature type="transmembrane region" description="Helical" evidence="1">
    <location>
        <begin position="36"/>
        <end position="57"/>
    </location>
</feature>
<name>A0A9P4NI31_9PEZI</name>
<keyword evidence="1" id="KW-1133">Transmembrane helix</keyword>
<accession>A0A9P4NI31</accession>